<dbReference type="InterPro" id="IPR050123">
    <property type="entry name" value="Prok_molybdopt-oxidoreductase"/>
</dbReference>
<reference evidence="6" key="1">
    <citation type="submission" date="2020-09" db="EMBL/GenBank/DDBJ databases">
        <title>Pelagicoccus enzymogenes sp. nov. with an EPS production, isolated from marine sediment.</title>
        <authorList>
            <person name="Feng X."/>
        </authorList>
    </citation>
    <scope>NUCLEOTIDE SEQUENCE</scope>
    <source>
        <strain evidence="6">NFK12</strain>
    </source>
</reference>
<dbReference type="InterPro" id="IPR027467">
    <property type="entry name" value="MopterinOxRdtase_cofactor_BS"/>
</dbReference>
<evidence type="ECO:0000256" key="1">
    <source>
        <dbReference type="ARBA" id="ARBA00022485"/>
    </source>
</evidence>
<keyword evidence="7" id="KW-1185">Reference proteome</keyword>
<dbReference type="SMART" id="SM00926">
    <property type="entry name" value="Molybdop_Fe4S4"/>
    <property type="match status" value="1"/>
</dbReference>
<evidence type="ECO:0000313" key="6">
    <source>
        <dbReference type="EMBL" id="MBD5782427.1"/>
    </source>
</evidence>
<organism evidence="6 7">
    <name type="scientific">Pelagicoccus enzymogenes</name>
    <dbReference type="NCBI Taxonomy" id="2773457"/>
    <lineage>
        <taxon>Bacteria</taxon>
        <taxon>Pseudomonadati</taxon>
        <taxon>Verrucomicrobiota</taxon>
        <taxon>Opitutia</taxon>
        <taxon>Puniceicoccales</taxon>
        <taxon>Pelagicoccaceae</taxon>
        <taxon>Pelagicoccus</taxon>
    </lineage>
</organism>
<dbReference type="GO" id="GO:0045333">
    <property type="term" value="P:cellular respiration"/>
    <property type="evidence" value="ECO:0007669"/>
    <property type="project" value="UniProtKB-ARBA"/>
</dbReference>
<evidence type="ECO:0000256" key="3">
    <source>
        <dbReference type="ARBA" id="ARBA00023004"/>
    </source>
</evidence>
<dbReference type="PANTHER" id="PTHR43105:SF10">
    <property type="entry name" value="NADH-QUINONE OXIDOREDUCTASE SUBUNIT G"/>
    <property type="match status" value="1"/>
</dbReference>
<dbReference type="EMBL" id="JACYFG010000061">
    <property type="protein sequence ID" value="MBD5782427.1"/>
    <property type="molecule type" value="Genomic_DNA"/>
</dbReference>
<keyword evidence="3" id="KW-0408">Iron</keyword>
<proteinExistence type="predicted"/>
<keyword evidence="4" id="KW-0411">Iron-sulfur</keyword>
<dbReference type="Pfam" id="PF01568">
    <property type="entry name" value="Molydop_binding"/>
    <property type="match status" value="1"/>
</dbReference>
<dbReference type="PIRSF" id="PIRSF000144">
    <property type="entry name" value="CbbBc"/>
    <property type="match status" value="1"/>
</dbReference>
<protein>
    <submittedName>
        <fullName evidence="6">Nitrate reductase</fullName>
    </submittedName>
</protein>
<evidence type="ECO:0000313" key="7">
    <source>
        <dbReference type="Proteomes" id="UP000622317"/>
    </source>
</evidence>
<dbReference type="Pfam" id="PF04879">
    <property type="entry name" value="Molybdop_Fe4S4"/>
    <property type="match status" value="1"/>
</dbReference>
<sequence length="742" mass="82311">MNALIPERTKKNSLLREWNGPLTQDLVLNPGGFGLGKVPGRLQPTNTVDSVCGFCATGCSLRVHLKDGEGVNLSANPSYPVNIGMACPKGWEALRVLDAPDRATTPLLKDASGKLQAVSWETAASTFAAKFKEIQQKHGPDSLAWLGTGQITNEEFAFLGALGKFGMGIRHGDGNTRQCMATAVAAYKQSFGFDAPPYSYQDFEDSDVLVFVGANPCIAHPIMWQRVMRNPHNPEIIVVDPRRTETANSATQHYAIAPKSDLSLFYGIARELIERGQVKRDFVEQHTEGFEEFETFVQDYTLEKVSEESGLSIAEIERFVESIAAGKRVSIWWTMGVNQSYEGVRLAQSLINICLMTGNIGRPGTGANSITGQCNAMGSRLFSNTSSLLGGHDFLQDEHREKVAGILKIDVSKIPNENCWAYDQIVQGVEDGRIKGLWIIATNSAHSWIGQGRFREAVEKLEFLVVQDMYHSTETAQLADLVLPAAGWGEKEGTFINSERRIGRTRKVHKAPGQALSDFNIFRILANYWGCSDLFKDWRSPESVFKILTRITEGRPCDISGIDGYDLLVEKRGIQWPYRSEKMDGETHRSLFSDGVFYRKNGRAKFVFDHPKPLPEPVCSDYPYVLLTGRGTSAQWHTQTRTSKSDVLRKLYPKDAYVEVNVDDAKALGVSSGDCVVVSSRRGTVKAKAFVTPTVQAGQLFMSMHYAETNYLTKPDFDPYSRQPSYKHCAVRLSLPDSAAVQ</sequence>
<name>A0A927IHL9_9BACT</name>
<dbReference type="GO" id="GO:0046872">
    <property type="term" value="F:metal ion binding"/>
    <property type="evidence" value="ECO:0007669"/>
    <property type="project" value="UniProtKB-KW"/>
</dbReference>
<dbReference type="SUPFAM" id="SSF53706">
    <property type="entry name" value="Formate dehydrogenase/DMSO reductase, domains 1-3"/>
    <property type="match status" value="1"/>
</dbReference>
<dbReference type="Gene3D" id="2.20.25.90">
    <property type="entry name" value="ADC-like domains"/>
    <property type="match status" value="1"/>
</dbReference>
<evidence type="ECO:0000256" key="2">
    <source>
        <dbReference type="ARBA" id="ARBA00022723"/>
    </source>
</evidence>
<dbReference type="Gene3D" id="3.40.50.740">
    <property type="match status" value="1"/>
</dbReference>
<dbReference type="InterPro" id="IPR006657">
    <property type="entry name" value="MoPterin_dinucl-bd_dom"/>
</dbReference>
<keyword evidence="2" id="KW-0479">Metal-binding</keyword>
<accession>A0A927IHL9</accession>
<dbReference type="CDD" id="cd02754">
    <property type="entry name" value="MopB_Nitrate-R-NapA-like"/>
    <property type="match status" value="1"/>
</dbReference>
<feature type="domain" description="4Fe-4S Mo/W bis-MGD-type" evidence="5">
    <location>
        <begin position="45"/>
        <end position="101"/>
    </location>
</feature>
<dbReference type="GO" id="GO:0051539">
    <property type="term" value="F:4 iron, 4 sulfur cluster binding"/>
    <property type="evidence" value="ECO:0007669"/>
    <property type="project" value="UniProtKB-KW"/>
</dbReference>
<dbReference type="Pfam" id="PF00384">
    <property type="entry name" value="Molybdopterin"/>
    <property type="match status" value="1"/>
</dbReference>
<keyword evidence="1" id="KW-0004">4Fe-4S</keyword>
<comment type="caution">
    <text evidence="6">The sequence shown here is derived from an EMBL/GenBank/DDBJ whole genome shotgun (WGS) entry which is preliminary data.</text>
</comment>
<dbReference type="InterPro" id="IPR006963">
    <property type="entry name" value="Mopterin_OxRdtase_4Fe-4S_dom"/>
</dbReference>
<dbReference type="PANTHER" id="PTHR43105">
    <property type="entry name" value="RESPIRATORY NITRATE REDUCTASE"/>
    <property type="match status" value="1"/>
</dbReference>
<dbReference type="GO" id="GO:0016491">
    <property type="term" value="F:oxidoreductase activity"/>
    <property type="evidence" value="ECO:0007669"/>
    <property type="project" value="InterPro"/>
</dbReference>
<dbReference type="InterPro" id="IPR009010">
    <property type="entry name" value="Asp_de-COase-like_dom_sf"/>
</dbReference>
<dbReference type="Proteomes" id="UP000622317">
    <property type="component" value="Unassembled WGS sequence"/>
</dbReference>
<dbReference type="RefSeq" id="WP_191619508.1">
    <property type="nucleotide sequence ID" value="NZ_JACYFG010000061.1"/>
</dbReference>
<dbReference type="PROSITE" id="PS51669">
    <property type="entry name" value="4FE4S_MOW_BIS_MGD"/>
    <property type="match status" value="1"/>
</dbReference>
<dbReference type="InterPro" id="IPR006656">
    <property type="entry name" value="Mopterin_OxRdtase"/>
</dbReference>
<gene>
    <name evidence="6" type="ORF">IEN85_23205</name>
</gene>
<dbReference type="CDD" id="cd00508">
    <property type="entry name" value="MopB_CT_Fdh-Nap-like"/>
    <property type="match status" value="1"/>
</dbReference>
<dbReference type="GO" id="GO:0016020">
    <property type="term" value="C:membrane"/>
    <property type="evidence" value="ECO:0007669"/>
    <property type="project" value="TreeGrafter"/>
</dbReference>
<dbReference type="SUPFAM" id="SSF50692">
    <property type="entry name" value="ADC-like"/>
    <property type="match status" value="1"/>
</dbReference>
<evidence type="ECO:0000259" key="5">
    <source>
        <dbReference type="PROSITE" id="PS51669"/>
    </source>
</evidence>
<dbReference type="PROSITE" id="PS00551">
    <property type="entry name" value="MOLYBDOPTERIN_PROK_1"/>
    <property type="match status" value="1"/>
</dbReference>
<evidence type="ECO:0000256" key="4">
    <source>
        <dbReference type="ARBA" id="ARBA00023014"/>
    </source>
</evidence>
<dbReference type="GO" id="GO:0043546">
    <property type="term" value="F:molybdopterin cofactor binding"/>
    <property type="evidence" value="ECO:0007669"/>
    <property type="project" value="InterPro"/>
</dbReference>
<dbReference type="Gene3D" id="3.40.228.10">
    <property type="entry name" value="Dimethylsulfoxide Reductase, domain 2"/>
    <property type="match status" value="1"/>
</dbReference>
<dbReference type="AlphaFoldDB" id="A0A927IHL9"/>
<dbReference type="Gene3D" id="2.40.40.20">
    <property type="match status" value="1"/>
</dbReference>